<evidence type="ECO:0000256" key="1">
    <source>
        <dbReference type="SAM" id="MobiDB-lite"/>
    </source>
</evidence>
<feature type="domain" description="DUF7892" evidence="2">
    <location>
        <begin position="727"/>
        <end position="831"/>
    </location>
</feature>
<dbReference type="GeneID" id="27345456"/>
<dbReference type="HOGENOM" id="CLU_327325_0_0_1"/>
<keyword evidence="4" id="KW-1185">Reference proteome</keyword>
<dbReference type="OrthoDB" id="2322499at2759"/>
<accession>A0A0D2CHG9</accession>
<dbReference type="InterPro" id="IPR057214">
    <property type="entry name" value="DUF7892"/>
</dbReference>
<feature type="region of interest" description="Disordered" evidence="1">
    <location>
        <begin position="133"/>
        <end position="154"/>
    </location>
</feature>
<protein>
    <recommendedName>
        <fullName evidence="2">DUF7892 domain-containing protein</fullName>
    </recommendedName>
</protein>
<dbReference type="Proteomes" id="UP000054466">
    <property type="component" value="Unassembled WGS sequence"/>
</dbReference>
<feature type="compositionally biased region" description="Basic and acidic residues" evidence="1">
    <location>
        <begin position="133"/>
        <end position="142"/>
    </location>
</feature>
<evidence type="ECO:0000313" key="3">
    <source>
        <dbReference type="EMBL" id="KIW30523.1"/>
    </source>
</evidence>
<dbReference type="VEuPathDB" id="FungiDB:PV07_06262"/>
<dbReference type="AlphaFoldDB" id="A0A0D2CHG9"/>
<dbReference type="Pfam" id="PF25422">
    <property type="entry name" value="DUF7892"/>
    <property type="match status" value="1"/>
</dbReference>
<feature type="compositionally biased region" description="Pro residues" evidence="1">
    <location>
        <begin position="1"/>
        <end position="18"/>
    </location>
</feature>
<dbReference type="RefSeq" id="XP_016250739.1">
    <property type="nucleotide sequence ID" value="XM_016393220.1"/>
</dbReference>
<evidence type="ECO:0000313" key="4">
    <source>
        <dbReference type="Proteomes" id="UP000054466"/>
    </source>
</evidence>
<proteinExistence type="predicted"/>
<reference evidence="3 4" key="1">
    <citation type="submission" date="2015-01" db="EMBL/GenBank/DDBJ databases">
        <title>The Genome Sequence of Cladophialophora immunda CBS83496.</title>
        <authorList>
            <consortium name="The Broad Institute Genomics Platform"/>
            <person name="Cuomo C."/>
            <person name="de Hoog S."/>
            <person name="Gorbushina A."/>
            <person name="Stielow B."/>
            <person name="Teixiera M."/>
            <person name="Abouelleil A."/>
            <person name="Chapman S.B."/>
            <person name="Priest M."/>
            <person name="Young S.K."/>
            <person name="Wortman J."/>
            <person name="Nusbaum C."/>
            <person name="Birren B."/>
        </authorList>
    </citation>
    <scope>NUCLEOTIDE SEQUENCE [LARGE SCALE GENOMIC DNA]</scope>
    <source>
        <strain evidence="3 4">CBS 83496</strain>
    </source>
</reference>
<sequence>MNPYYPPPPYPLPAPLPHMPSSTAQILGKRKYEDPPPSHAAPQSAYVGGSSSHALGHQFPVRQFRQPLSVEDMMSRYNSGPPALPEAPLTSRVIGPSRVPVFIHNTVRSIQDGQRPRIDRNLTRSLIWDKEDASAEKRDVPTRPKRQTLQPSRPLQNSKLVHTDVWVDVLSFCEPKLLLEAKTLNRFFYHLLSDNSAIWRKSRINRYGSAMPECPKGLTEKQYVELLAGRGCQSKGCHVERTSKVHWMFQVRLCPDCFKKKTMNESDLPPQRHHNLPAKENHIPPGDGRPLWELLPLARTDGRRDANSRHVSTEKNDWVRDRGKFAFLKTSFARIETQYRHLRASDPTDRALMAWASKIHGETMEFMADVNKLEAWFKEHTKTVQGSKVQAWRQKRIDYFEARAAELSPPMDRQILWKMAAFTRILKVQSEATERSWENLRIKIEPYRLHAQQVEEFERLMASEFLEAVPQVRLFRRLHEHRCGRAAVPRSYQPEQKYVLQLAQAVFVRCVNDGVADEDLLLLCLRKVFDVYSTRKDRPRGLNFDGTTGPYCLSLDDARMIVEDVLEKRIPPHSERGRIVFQSLKCRGCRRADHVRTWSFIEAFEHILQTHARHVGEGLEYYQFATPYPLNDLPGLSADEGGVEYRFPWYTVIWPRNLPLVPRHQDISQLDAWHPAVPTEFIPLSEPLRMSAFHGRQPLQQKHAADDFGPNLVYAAKQLNGVWLEGPSQMKIALKYALDLYHQEHTREPPLSTFMACLEELAAANSAIQQKFRCGICVVEDKRPRSVRRSKHKTSMEALQNHWEDKHLDGSVPWTQGFMHLPSEDEISQQIVAVDKRLQDQKNAFLERATVMSTDIRKRAKSKGNVLFEVKKTAEVFDGLFPKMATK</sequence>
<dbReference type="EMBL" id="KN847042">
    <property type="protein sequence ID" value="KIW30523.1"/>
    <property type="molecule type" value="Genomic_DNA"/>
</dbReference>
<feature type="region of interest" description="Disordered" evidence="1">
    <location>
        <begin position="1"/>
        <end position="54"/>
    </location>
</feature>
<dbReference type="STRING" id="569365.A0A0D2CHG9"/>
<evidence type="ECO:0000259" key="2">
    <source>
        <dbReference type="Pfam" id="PF25422"/>
    </source>
</evidence>
<name>A0A0D2CHG9_9EURO</name>
<gene>
    <name evidence="3" type="ORF">PV07_06262</name>
</gene>
<organism evidence="3 4">
    <name type="scientific">Cladophialophora immunda</name>
    <dbReference type="NCBI Taxonomy" id="569365"/>
    <lineage>
        <taxon>Eukaryota</taxon>
        <taxon>Fungi</taxon>
        <taxon>Dikarya</taxon>
        <taxon>Ascomycota</taxon>
        <taxon>Pezizomycotina</taxon>
        <taxon>Eurotiomycetes</taxon>
        <taxon>Chaetothyriomycetidae</taxon>
        <taxon>Chaetothyriales</taxon>
        <taxon>Herpotrichiellaceae</taxon>
        <taxon>Cladophialophora</taxon>
    </lineage>
</organism>